<proteinExistence type="predicted"/>
<dbReference type="PANTHER" id="PTHR34280:SF2">
    <property type="entry name" value="OS01G0920100 PROTEIN"/>
    <property type="match status" value="1"/>
</dbReference>
<dbReference type="AlphaFoldDB" id="A0A2Z7AM24"/>
<feature type="region of interest" description="Disordered" evidence="1">
    <location>
        <begin position="173"/>
        <end position="204"/>
    </location>
</feature>
<dbReference type="EMBL" id="KV016222">
    <property type="protein sequence ID" value="KZV20251.1"/>
    <property type="molecule type" value="Genomic_DNA"/>
</dbReference>
<sequence length="236" mass="25853">MGSCVSVHRDPDSAMRLRLSFGSKNGKEFIPETVNASDRTGAEVPEVPAKSHWSRPGSKEEAFFDSQPWLDSDVEDDFVSVNGDFTPSRGNTPVHPSFSVGKPRPNDSLMVEGTLDSVPSPSSPEKKKRLSDLFKESLRADQYVDQDNTAGVENVVPANFETRATNVVLQYPKSTNGTPYLPGVNSRGSSERTPNGLFEADDNTAKSAQCCLPRLLSSRSFNERRKRMSPARNLGS</sequence>
<dbReference type="PANTHER" id="PTHR34280">
    <property type="entry name" value="OS01G0920100 PROTEIN"/>
    <property type="match status" value="1"/>
</dbReference>
<evidence type="ECO:0000256" key="1">
    <source>
        <dbReference type="SAM" id="MobiDB-lite"/>
    </source>
</evidence>
<name>A0A2Z7AM24_9LAMI</name>
<feature type="region of interest" description="Disordered" evidence="1">
    <location>
        <begin position="33"/>
        <end position="62"/>
    </location>
</feature>
<reference evidence="2 3" key="1">
    <citation type="journal article" date="2015" name="Proc. Natl. Acad. Sci. U.S.A.">
        <title>The resurrection genome of Boea hygrometrica: A blueprint for survival of dehydration.</title>
        <authorList>
            <person name="Xiao L."/>
            <person name="Yang G."/>
            <person name="Zhang L."/>
            <person name="Yang X."/>
            <person name="Zhao S."/>
            <person name="Ji Z."/>
            <person name="Zhou Q."/>
            <person name="Hu M."/>
            <person name="Wang Y."/>
            <person name="Chen M."/>
            <person name="Xu Y."/>
            <person name="Jin H."/>
            <person name="Xiao X."/>
            <person name="Hu G."/>
            <person name="Bao F."/>
            <person name="Hu Y."/>
            <person name="Wan P."/>
            <person name="Li L."/>
            <person name="Deng X."/>
            <person name="Kuang T."/>
            <person name="Xiang C."/>
            <person name="Zhu J.K."/>
            <person name="Oliver M.J."/>
            <person name="He Y."/>
        </authorList>
    </citation>
    <scope>NUCLEOTIDE SEQUENCE [LARGE SCALE GENOMIC DNA]</scope>
    <source>
        <strain evidence="3">cv. XS01</strain>
    </source>
</reference>
<organism evidence="2 3">
    <name type="scientific">Dorcoceras hygrometricum</name>
    <dbReference type="NCBI Taxonomy" id="472368"/>
    <lineage>
        <taxon>Eukaryota</taxon>
        <taxon>Viridiplantae</taxon>
        <taxon>Streptophyta</taxon>
        <taxon>Embryophyta</taxon>
        <taxon>Tracheophyta</taxon>
        <taxon>Spermatophyta</taxon>
        <taxon>Magnoliopsida</taxon>
        <taxon>eudicotyledons</taxon>
        <taxon>Gunneridae</taxon>
        <taxon>Pentapetalae</taxon>
        <taxon>asterids</taxon>
        <taxon>lamiids</taxon>
        <taxon>Lamiales</taxon>
        <taxon>Gesneriaceae</taxon>
        <taxon>Didymocarpoideae</taxon>
        <taxon>Trichosporeae</taxon>
        <taxon>Loxocarpinae</taxon>
        <taxon>Dorcoceras</taxon>
    </lineage>
</organism>
<accession>A0A2Z7AM24</accession>
<evidence type="ECO:0000313" key="3">
    <source>
        <dbReference type="Proteomes" id="UP000250235"/>
    </source>
</evidence>
<dbReference type="OrthoDB" id="1925325at2759"/>
<keyword evidence="3" id="KW-1185">Reference proteome</keyword>
<feature type="region of interest" description="Disordered" evidence="1">
    <location>
        <begin position="81"/>
        <end position="129"/>
    </location>
</feature>
<dbReference type="InterPro" id="IPR038947">
    <property type="entry name" value="At3g27210-like"/>
</dbReference>
<gene>
    <name evidence="2" type="ORF">F511_25520</name>
</gene>
<protein>
    <submittedName>
        <fullName evidence="2">Uncharacterized protein</fullName>
    </submittedName>
</protein>
<dbReference type="Proteomes" id="UP000250235">
    <property type="component" value="Unassembled WGS sequence"/>
</dbReference>
<evidence type="ECO:0000313" key="2">
    <source>
        <dbReference type="EMBL" id="KZV20251.1"/>
    </source>
</evidence>